<sequence>MRATGNFPLVTISGVAIIQRDLRRRSVPEETTRTAIEDIRVFNGWRFDIPQTVCLDSGYIVDVDRCPEAQATCDITANQPVLASFIHAGRSAVENGSLHERKDPTRPKDTLIYPDTDVAQWASWQFGNVSDFMKITAEVNGPSTQQQTEIHVPDDGIIDAATIQKILEQGQFVTPTLNVFEYAYRDPVLQQYFDVQPGSNRTPDDAQTNAQLLYEAGVPLIAGTDSVGSLDMTGTTVSVPFDLTLH</sequence>
<proteinExistence type="predicted"/>
<dbReference type="EMBL" id="JARVKM010000001">
    <property type="protein sequence ID" value="KAK9784001.1"/>
    <property type="molecule type" value="Genomic_DNA"/>
</dbReference>
<gene>
    <name evidence="1" type="ORF">SCAR479_00560</name>
</gene>
<name>A0ABR2Y9V6_9PEZI</name>
<protein>
    <submittedName>
        <fullName evidence="1">Amidohydrolase-related domain-containing protein</fullName>
    </submittedName>
</protein>
<dbReference type="Gene3D" id="3.20.20.140">
    <property type="entry name" value="Metal-dependent hydrolases"/>
    <property type="match status" value="1"/>
</dbReference>
<keyword evidence="2" id="KW-1185">Reference proteome</keyword>
<evidence type="ECO:0000313" key="2">
    <source>
        <dbReference type="Proteomes" id="UP001465668"/>
    </source>
</evidence>
<dbReference type="Proteomes" id="UP001465668">
    <property type="component" value="Unassembled WGS sequence"/>
</dbReference>
<dbReference type="SUPFAM" id="SSF51556">
    <property type="entry name" value="Metallo-dependent hydrolases"/>
    <property type="match status" value="1"/>
</dbReference>
<organism evidence="1 2">
    <name type="scientific">Seiridium cardinale</name>
    <dbReference type="NCBI Taxonomy" id="138064"/>
    <lineage>
        <taxon>Eukaryota</taxon>
        <taxon>Fungi</taxon>
        <taxon>Dikarya</taxon>
        <taxon>Ascomycota</taxon>
        <taxon>Pezizomycotina</taxon>
        <taxon>Sordariomycetes</taxon>
        <taxon>Xylariomycetidae</taxon>
        <taxon>Amphisphaeriales</taxon>
        <taxon>Sporocadaceae</taxon>
        <taxon>Seiridium</taxon>
    </lineage>
</organism>
<evidence type="ECO:0000313" key="1">
    <source>
        <dbReference type="EMBL" id="KAK9784001.1"/>
    </source>
</evidence>
<reference evidence="1 2" key="1">
    <citation type="submission" date="2024-02" db="EMBL/GenBank/DDBJ databases">
        <title>First draft genome assembly of two strains of Seiridium cardinale.</title>
        <authorList>
            <person name="Emiliani G."/>
            <person name="Scali E."/>
        </authorList>
    </citation>
    <scope>NUCLEOTIDE SEQUENCE [LARGE SCALE GENOMIC DNA]</scope>
    <source>
        <strain evidence="1 2">BM-138-000479</strain>
    </source>
</reference>
<accession>A0ABR2Y9V6</accession>
<dbReference type="InterPro" id="IPR032466">
    <property type="entry name" value="Metal_Hydrolase"/>
</dbReference>
<comment type="caution">
    <text evidence="1">The sequence shown here is derived from an EMBL/GenBank/DDBJ whole genome shotgun (WGS) entry which is preliminary data.</text>
</comment>